<dbReference type="InterPro" id="IPR005303">
    <property type="entry name" value="MOCOS_middle"/>
</dbReference>
<evidence type="ECO:0000313" key="2">
    <source>
        <dbReference type="EMBL" id="MFC3145594.1"/>
    </source>
</evidence>
<comment type="caution">
    <text evidence="2">The sequence shown here is derived from an EMBL/GenBank/DDBJ whole genome shotgun (WGS) entry which is preliminary data.</text>
</comment>
<evidence type="ECO:0000259" key="1">
    <source>
        <dbReference type="PROSITE" id="PS51340"/>
    </source>
</evidence>
<protein>
    <submittedName>
        <fullName evidence="2">MOSC domain-containing protein</fullName>
    </submittedName>
</protein>
<feature type="domain" description="MOSC" evidence="1">
    <location>
        <begin position="110"/>
        <end position="247"/>
    </location>
</feature>
<dbReference type="InterPro" id="IPR005302">
    <property type="entry name" value="MoCF_Sase_C"/>
</dbReference>
<dbReference type="Pfam" id="PF03473">
    <property type="entry name" value="MOSC"/>
    <property type="match status" value="1"/>
</dbReference>
<sequence>MTARVSGLWRFPIKSHGREQLDRTDLRQGECLPWDRAWAVAHEKSQATNEEWSRCAAFTRVTSNAALAAITAALDEATATVTLHHPDLPDLTFRPDDGAEAFLDWVTPLMPEGRAMPARIVRVPGRGMTDAAFPSITLCNTASHAAVEQRIGKPLSIHRWRGNIWIDGPAPWEEFDWVGRSVRIGGAVLRVVEPTGRCMATAANPETGVRDADTLGTLKTFGHRDFSVQTEVVESGPVAVGDKVEVL</sequence>
<accession>A0ABV7GVB6</accession>
<dbReference type="PROSITE" id="PS51340">
    <property type="entry name" value="MOSC"/>
    <property type="match status" value="1"/>
</dbReference>
<keyword evidence="3" id="KW-1185">Reference proteome</keyword>
<dbReference type="Proteomes" id="UP001595632">
    <property type="component" value="Unassembled WGS sequence"/>
</dbReference>
<gene>
    <name evidence="2" type="ORF">ACFOGP_22930</name>
</gene>
<dbReference type="Pfam" id="PF03476">
    <property type="entry name" value="MOSC_N"/>
    <property type="match status" value="1"/>
</dbReference>
<dbReference type="RefSeq" id="WP_275632548.1">
    <property type="nucleotide sequence ID" value="NZ_JARGYD010000003.1"/>
</dbReference>
<dbReference type="EMBL" id="JBHRTB010000010">
    <property type="protein sequence ID" value="MFC3145594.1"/>
    <property type="molecule type" value="Genomic_DNA"/>
</dbReference>
<evidence type="ECO:0000313" key="3">
    <source>
        <dbReference type="Proteomes" id="UP001595632"/>
    </source>
</evidence>
<name>A0ABV7GVB6_9RHOB</name>
<dbReference type="InterPro" id="IPR011037">
    <property type="entry name" value="Pyrv_Knase-like_insert_dom_sf"/>
</dbReference>
<dbReference type="Gene3D" id="2.40.33.20">
    <property type="entry name" value="PK beta-barrel domain-like"/>
    <property type="match status" value="1"/>
</dbReference>
<dbReference type="SUPFAM" id="SSF50800">
    <property type="entry name" value="PK beta-barrel domain-like"/>
    <property type="match status" value="1"/>
</dbReference>
<organism evidence="2 3">
    <name type="scientific">Psychromarinibacter halotolerans</name>
    <dbReference type="NCBI Taxonomy" id="1775175"/>
    <lineage>
        <taxon>Bacteria</taxon>
        <taxon>Pseudomonadati</taxon>
        <taxon>Pseudomonadota</taxon>
        <taxon>Alphaproteobacteria</taxon>
        <taxon>Rhodobacterales</taxon>
        <taxon>Paracoccaceae</taxon>
        <taxon>Psychromarinibacter</taxon>
    </lineage>
</organism>
<reference evidence="3" key="1">
    <citation type="journal article" date="2019" name="Int. J. Syst. Evol. Microbiol.">
        <title>The Global Catalogue of Microorganisms (GCM) 10K type strain sequencing project: providing services to taxonomists for standard genome sequencing and annotation.</title>
        <authorList>
            <consortium name="The Broad Institute Genomics Platform"/>
            <consortium name="The Broad Institute Genome Sequencing Center for Infectious Disease"/>
            <person name="Wu L."/>
            <person name="Ma J."/>
        </authorList>
    </citation>
    <scope>NUCLEOTIDE SEQUENCE [LARGE SCALE GENOMIC DNA]</scope>
    <source>
        <strain evidence="3">KCTC 52366</strain>
    </source>
</reference>
<proteinExistence type="predicted"/>